<evidence type="ECO:0000313" key="4">
    <source>
        <dbReference type="Proteomes" id="UP001190336"/>
    </source>
</evidence>
<dbReference type="Proteomes" id="UP001190336">
    <property type="component" value="Chromosome"/>
</dbReference>
<feature type="transmembrane region" description="Helical" evidence="2">
    <location>
        <begin position="173"/>
        <end position="200"/>
    </location>
</feature>
<feature type="transmembrane region" description="Helical" evidence="2">
    <location>
        <begin position="41"/>
        <end position="71"/>
    </location>
</feature>
<reference evidence="3 4" key="1">
    <citation type="submission" date="2023-08" db="EMBL/GenBank/DDBJ databases">
        <authorList>
            <person name="Folkvardsen B D."/>
            <person name="Norman A."/>
        </authorList>
    </citation>
    <scope>NUCLEOTIDE SEQUENCE [LARGE SCALE GENOMIC DNA]</scope>
    <source>
        <strain evidence="3 4">Mu0083</strain>
    </source>
</reference>
<feature type="region of interest" description="Disordered" evidence="1">
    <location>
        <begin position="1"/>
        <end position="21"/>
    </location>
</feature>
<feature type="transmembrane region" description="Helical" evidence="2">
    <location>
        <begin position="130"/>
        <end position="153"/>
    </location>
</feature>
<feature type="transmembrane region" description="Helical" evidence="2">
    <location>
        <begin position="257"/>
        <end position="285"/>
    </location>
</feature>
<gene>
    <name evidence="3" type="ORF">MU0083_000392</name>
</gene>
<evidence type="ECO:0000256" key="1">
    <source>
        <dbReference type="SAM" id="MobiDB-lite"/>
    </source>
</evidence>
<feature type="transmembrane region" description="Helical" evidence="2">
    <location>
        <begin position="332"/>
        <end position="355"/>
    </location>
</feature>
<feature type="transmembrane region" description="Helical" evidence="2">
    <location>
        <begin position="235"/>
        <end position="251"/>
    </location>
</feature>
<organism evidence="3 4">
    <name type="scientific">[Mycobacterium] kokjensenii</name>
    <dbReference type="NCBI Taxonomy" id="3064287"/>
    <lineage>
        <taxon>Bacteria</taxon>
        <taxon>Bacillati</taxon>
        <taxon>Actinomycetota</taxon>
        <taxon>Actinomycetes</taxon>
        <taxon>Mycobacteriales</taxon>
        <taxon>Mycobacteriaceae</taxon>
        <taxon>Mycolicibacter</taxon>
    </lineage>
</organism>
<keyword evidence="2" id="KW-0472">Membrane</keyword>
<feature type="compositionally biased region" description="Low complexity" evidence="1">
    <location>
        <begin position="1"/>
        <end position="10"/>
    </location>
</feature>
<dbReference type="RefSeq" id="WP_308475060.1">
    <property type="nucleotide sequence ID" value="NZ_OY726394.1"/>
</dbReference>
<dbReference type="EMBL" id="OY726394">
    <property type="protein sequence ID" value="CAJ1493586.1"/>
    <property type="molecule type" value="Genomic_DNA"/>
</dbReference>
<keyword evidence="2" id="KW-1133">Transmembrane helix</keyword>
<name>A0ABM9L728_9MYCO</name>
<sequence length="384" mass="41930">MSDQDLPSADADADRPDLPDSPSYPTVRFDFQPQHLLRILAVLWAVLALLCWPGVGCWVSAATSALGAWYVRRQRAGWPIDVEDYLVERGWALRRRRRMSDSGPPIPFRPMTIPELYGAAAKILLRNWPVLIGFAAVVFAGFGAVLGVAMRSLDAPTPRHLAEMLFSGHDSLIGVAVPAVGLLALLFLVFIPVDALLIVLGVQIAERALRGQRIGFDGLFVRATGRVYAVSRLNSLYYIFWGVMAAVQVMARGSGFFAALIPLMVVCGIVMFLVGMLVSVSPVVMILENRGIRESFARSIQLCRPAVGRIACIHTLGMGCMSLVVVSASISWVSVLICYPVLTGLVRCLPVLIYADLRMRQEDYGAELLGDWCRNKGREGLASG</sequence>
<evidence type="ECO:0000256" key="2">
    <source>
        <dbReference type="SAM" id="Phobius"/>
    </source>
</evidence>
<feature type="transmembrane region" description="Helical" evidence="2">
    <location>
        <begin position="306"/>
        <end position="326"/>
    </location>
</feature>
<proteinExistence type="predicted"/>
<keyword evidence="2" id="KW-0812">Transmembrane</keyword>
<keyword evidence="4" id="KW-1185">Reference proteome</keyword>
<evidence type="ECO:0008006" key="5">
    <source>
        <dbReference type="Google" id="ProtNLM"/>
    </source>
</evidence>
<accession>A0ABM9L728</accession>
<protein>
    <recommendedName>
        <fullName evidence="5">DUF4013 domain-containing protein</fullName>
    </recommendedName>
</protein>
<evidence type="ECO:0000313" key="3">
    <source>
        <dbReference type="EMBL" id="CAJ1493586.1"/>
    </source>
</evidence>